<dbReference type="EMBL" id="JARTFS010000018">
    <property type="protein sequence ID" value="MED4403668.1"/>
    <property type="molecule type" value="Genomic_DNA"/>
</dbReference>
<dbReference type="InterPro" id="IPR018490">
    <property type="entry name" value="cNMP-bd_dom_sf"/>
</dbReference>
<dbReference type="Pfam" id="PF00027">
    <property type="entry name" value="cNMP_binding"/>
    <property type="match status" value="1"/>
</dbReference>
<feature type="domain" description="HTH crp-type" evidence="6">
    <location>
        <begin position="119"/>
        <end position="192"/>
    </location>
</feature>
<dbReference type="SUPFAM" id="SSF51206">
    <property type="entry name" value="cAMP-binding domain-like"/>
    <property type="match status" value="1"/>
</dbReference>
<reference evidence="7 8" key="1">
    <citation type="submission" date="2023-03" db="EMBL/GenBank/DDBJ databases">
        <title>Bacillus Genome Sequencing.</title>
        <authorList>
            <person name="Dunlap C."/>
        </authorList>
    </citation>
    <scope>NUCLEOTIDE SEQUENCE [LARGE SCALE GENOMIC DNA]</scope>
    <source>
        <strain evidence="7 8">NRS-1717</strain>
    </source>
</reference>
<evidence type="ECO:0000256" key="1">
    <source>
        <dbReference type="ARBA" id="ARBA00023015"/>
    </source>
</evidence>
<gene>
    <name evidence="7" type="ORF">P9271_20370</name>
</gene>
<dbReference type="PANTHER" id="PTHR24567:SF74">
    <property type="entry name" value="HTH-TYPE TRANSCRIPTIONAL REGULATOR ARCR"/>
    <property type="match status" value="1"/>
</dbReference>
<name>A0ABU6P411_9BACI</name>
<dbReference type="SMART" id="SM00419">
    <property type="entry name" value="HTH_CRP"/>
    <property type="match status" value="1"/>
</dbReference>
<dbReference type="PRINTS" id="PR00034">
    <property type="entry name" value="HTHCRP"/>
</dbReference>
<dbReference type="Gene3D" id="2.60.120.10">
    <property type="entry name" value="Jelly Rolls"/>
    <property type="match status" value="1"/>
</dbReference>
<dbReference type="Proteomes" id="UP001342826">
    <property type="component" value="Unassembled WGS sequence"/>
</dbReference>
<evidence type="ECO:0000256" key="3">
    <source>
        <dbReference type="ARBA" id="ARBA00023159"/>
    </source>
</evidence>
<dbReference type="Pfam" id="PF13545">
    <property type="entry name" value="HTH_Crp_2"/>
    <property type="match status" value="1"/>
</dbReference>
<feature type="domain" description="Cyclic nucleotide-binding" evidence="5">
    <location>
        <begin position="1"/>
        <end position="88"/>
    </location>
</feature>
<keyword evidence="1" id="KW-0805">Transcription regulation</keyword>
<evidence type="ECO:0000256" key="4">
    <source>
        <dbReference type="ARBA" id="ARBA00023163"/>
    </source>
</evidence>
<dbReference type="InterPro" id="IPR000595">
    <property type="entry name" value="cNMP-bd_dom"/>
</dbReference>
<dbReference type="InterPro" id="IPR036390">
    <property type="entry name" value="WH_DNA-bd_sf"/>
</dbReference>
<dbReference type="CDD" id="cd00038">
    <property type="entry name" value="CAP_ED"/>
    <property type="match status" value="1"/>
</dbReference>
<dbReference type="PROSITE" id="PS51063">
    <property type="entry name" value="HTH_CRP_2"/>
    <property type="match status" value="1"/>
</dbReference>
<dbReference type="InterPro" id="IPR050397">
    <property type="entry name" value="Env_Response_Regulators"/>
</dbReference>
<keyword evidence="3" id="KW-0010">Activator</keyword>
<dbReference type="InterPro" id="IPR012318">
    <property type="entry name" value="HTH_CRP"/>
</dbReference>
<dbReference type="PROSITE" id="PS50042">
    <property type="entry name" value="CNMP_BINDING_3"/>
    <property type="match status" value="1"/>
</dbReference>
<keyword evidence="8" id="KW-1185">Reference proteome</keyword>
<evidence type="ECO:0000256" key="2">
    <source>
        <dbReference type="ARBA" id="ARBA00023125"/>
    </source>
</evidence>
<dbReference type="Gene3D" id="1.10.10.10">
    <property type="entry name" value="Winged helix-like DNA-binding domain superfamily/Winged helix DNA-binding domain"/>
    <property type="match status" value="1"/>
</dbReference>
<evidence type="ECO:0000313" key="7">
    <source>
        <dbReference type="EMBL" id="MED4403668.1"/>
    </source>
</evidence>
<dbReference type="InterPro" id="IPR014710">
    <property type="entry name" value="RmlC-like_jellyroll"/>
</dbReference>
<keyword evidence="4" id="KW-0804">Transcription</keyword>
<sequence>MYEKKVKRSCFIFEEGDKADKLYFLYEGKVNISKVMTDGKIISFFQFNRFDLFGEYGYIEGKKSSFSAKALTDCRVGVIFQRDLDILLWQDRKISFEFMKWLAYMRQLTETKLRDLLFFGKSGALASTLIRIANMYGRKDEEAIYITKKFTNGEIADLIGATRETVNRMLNQLKRESVIRDEKGFLIILNIDKLRNLCHCEGCPNHVCRL</sequence>
<dbReference type="RefSeq" id="WP_328015823.1">
    <property type="nucleotide sequence ID" value="NZ_JARTFS010000018.1"/>
</dbReference>
<evidence type="ECO:0000313" key="8">
    <source>
        <dbReference type="Proteomes" id="UP001342826"/>
    </source>
</evidence>
<dbReference type="PANTHER" id="PTHR24567">
    <property type="entry name" value="CRP FAMILY TRANSCRIPTIONAL REGULATORY PROTEIN"/>
    <property type="match status" value="1"/>
</dbReference>
<accession>A0ABU6P411</accession>
<protein>
    <submittedName>
        <fullName evidence="7">Crp/Fnr family transcriptional regulator</fullName>
    </submittedName>
</protein>
<proteinExistence type="predicted"/>
<organism evidence="7 8">
    <name type="scientific">Metabacillus fastidiosus</name>
    <dbReference type="NCBI Taxonomy" id="1458"/>
    <lineage>
        <taxon>Bacteria</taxon>
        <taxon>Bacillati</taxon>
        <taxon>Bacillota</taxon>
        <taxon>Bacilli</taxon>
        <taxon>Bacillales</taxon>
        <taxon>Bacillaceae</taxon>
        <taxon>Metabacillus</taxon>
    </lineage>
</organism>
<evidence type="ECO:0000259" key="5">
    <source>
        <dbReference type="PROSITE" id="PS50042"/>
    </source>
</evidence>
<dbReference type="CDD" id="cd00092">
    <property type="entry name" value="HTH_CRP"/>
    <property type="match status" value="1"/>
</dbReference>
<dbReference type="InterPro" id="IPR036388">
    <property type="entry name" value="WH-like_DNA-bd_sf"/>
</dbReference>
<evidence type="ECO:0000259" key="6">
    <source>
        <dbReference type="PROSITE" id="PS51063"/>
    </source>
</evidence>
<keyword evidence="2" id="KW-0238">DNA-binding</keyword>
<dbReference type="SUPFAM" id="SSF46785">
    <property type="entry name" value="Winged helix' DNA-binding domain"/>
    <property type="match status" value="1"/>
</dbReference>
<comment type="caution">
    <text evidence="7">The sequence shown here is derived from an EMBL/GenBank/DDBJ whole genome shotgun (WGS) entry which is preliminary data.</text>
</comment>